<keyword evidence="4 6" id="KW-0472">Membrane</keyword>
<keyword evidence="8" id="KW-1185">Reference proteome</keyword>
<dbReference type="OrthoDB" id="5343383at2759"/>
<keyword evidence="2 6" id="KW-0812">Transmembrane</keyword>
<dbReference type="Proteomes" id="UP000799291">
    <property type="component" value="Unassembled WGS sequence"/>
</dbReference>
<evidence type="ECO:0000256" key="5">
    <source>
        <dbReference type="ARBA" id="ARBA00034313"/>
    </source>
</evidence>
<dbReference type="GO" id="GO:0016020">
    <property type="term" value="C:membrane"/>
    <property type="evidence" value="ECO:0007669"/>
    <property type="project" value="UniProtKB-SubCell"/>
</dbReference>
<protein>
    <submittedName>
        <fullName evidence="7">Uncharacterized protein</fullName>
    </submittedName>
</protein>
<dbReference type="AlphaFoldDB" id="A0A6G1JLP8"/>
<dbReference type="EMBL" id="MU005569">
    <property type="protein sequence ID" value="KAF2691474.1"/>
    <property type="molecule type" value="Genomic_DNA"/>
</dbReference>
<evidence type="ECO:0000256" key="4">
    <source>
        <dbReference type="ARBA" id="ARBA00023136"/>
    </source>
</evidence>
<dbReference type="PANTHER" id="PTHR35042">
    <property type="entry name" value="ANTHRONE OXYGENASE ENCC"/>
    <property type="match status" value="1"/>
</dbReference>
<comment type="similarity">
    <text evidence="5">Belongs to the anthrone oxygenase family.</text>
</comment>
<sequence>MYQSTAIFQVPQPICLAQIVGITTPAISTSLTFAYSHMVVPPIYASTFVPPLIISGTLSNAYLAYRAPTPGVRLLYSSAAMLVFTIIPWTLFVFEPNINGSGKWKVQELLHDEGYDMPMQKGLLPSPVVHTATPEAKKHRAANR</sequence>
<evidence type="ECO:0000313" key="7">
    <source>
        <dbReference type="EMBL" id="KAF2691474.1"/>
    </source>
</evidence>
<evidence type="ECO:0000256" key="3">
    <source>
        <dbReference type="ARBA" id="ARBA00022989"/>
    </source>
</evidence>
<evidence type="ECO:0000256" key="1">
    <source>
        <dbReference type="ARBA" id="ARBA00004141"/>
    </source>
</evidence>
<evidence type="ECO:0000256" key="2">
    <source>
        <dbReference type="ARBA" id="ARBA00022692"/>
    </source>
</evidence>
<gene>
    <name evidence="7" type="ORF">K458DRAFT_425428</name>
</gene>
<dbReference type="Pfam" id="PF08592">
    <property type="entry name" value="Anthrone_oxy"/>
    <property type="match status" value="1"/>
</dbReference>
<proteinExistence type="inferred from homology"/>
<reference evidence="7" key="1">
    <citation type="journal article" date="2020" name="Stud. Mycol.">
        <title>101 Dothideomycetes genomes: a test case for predicting lifestyles and emergence of pathogens.</title>
        <authorList>
            <person name="Haridas S."/>
            <person name="Albert R."/>
            <person name="Binder M."/>
            <person name="Bloem J."/>
            <person name="Labutti K."/>
            <person name="Salamov A."/>
            <person name="Andreopoulos B."/>
            <person name="Baker S."/>
            <person name="Barry K."/>
            <person name="Bills G."/>
            <person name="Bluhm B."/>
            <person name="Cannon C."/>
            <person name="Castanera R."/>
            <person name="Culley D."/>
            <person name="Daum C."/>
            <person name="Ezra D."/>
            <person name="Gonzalez J."/>
            <person name="Henrissat B."/>
            <person name="Kuo A."/>
            <person name="Liang C."/>
            <person name="Lipzen A."/>
            <person name="Lutzoni F."/>
            <person name="Magnuson J."/>
            <person name="Mondo S."/>
            <person name="Nolan M."/>
            <person name="Ohm R."/>
            <person name="Pangilinan J."/>
            <person name="Park H.-J."/>
            <person name="Ramirez L."/>
            <person name="Alfaro M."/>
            <person name="Sun H."/>
            <person name="Tritt A."/>
            <person name="Yoshinaga Y."/>
            <person name="Zwiers L.-H."/>
            <person name="Turgeon B."/>
            <person name="Goodwin S."/>
            <person name="Spatafora J."/>
            <person name="Crous P."/>
            <person name="Grigoriev I."/>
        </authorList>
    </citation>
    <scope>NUCLEOTIDE SEQUENCE</scope>
    <source>
        <strain evidence="7">CBS 122367</strain>
    </source>
</reference>
<evidence type="ECO:0000256" key="6">
    <source>
        <dbReference type="SAM" id="Phobius"/>
    </source>
</evidence>
<accession>A0A6G1JLP8</accession>
<dbReference type="PANTHER" id="PTHR35042:SF1">
    <property type="entry name" value="DUF1772-DOMAIN-CONTAINING PROTEIN"/>
    <property type="match status" value="1"/>
</dbReference>
<feature type="transmembrane region" description="Helical" evidence="6">
    <location>
        <begin position="43"/>
        <end position="63"/>
    </location>
</feature>
<dbReference type="InterPro" id="IPR013901">
    <property type="entry name" value="Anthrone_oxy"/>
</dbReference>
<evidence type="ECO:0000313" key="8">
    <source>
        <dbReference type="Proteomes" id="UP000799291"/>
    </source>
</evidence>
<keyword evidence="3 6" id="KW-1133">Transmembrane helix</keyword>
<organism evidence="7 8">
    <name type="scientific">Lentithecium fluviatile CBS 122367</name>
    <dbReference type="NCBI Taxonomy" id="1168545"/>
    <lineage>
        <taxon>Eukaryota</taxon>
        <taxon>Fungi</taxon>
        <taxon>Dikarya</taxon>
        <taxon>Ascomycota</taxon>
        <taxon>Pezizomycotina</taxon>
        <taxon>Dothideomycetes</taxon>
        <taxon>Pleosporomycetidae</taxon>
        <taxon>Pleosporales</taxon>
        <taxon>Massarineae</taxon>
        <taxon>Lentitheciaceae</taxon>
        <taxon>Lentithecium</taxon>
    </lineage>
</organism>
<comment type="subcellular location">
    <subcellularLocation>
        <location evidence="1">Membrane</location>
        <topology evidence="1">Multi-pass membrane protein</topology>
    </subcellularLocation>
</comment>
<feature type="transmembrane region" description="Helical" evidence="6">
    <location>
        <begin position="75"/>
        <end position="94"/>
    </location>
</feature>
<name>A0A6G1JLP8_9PLEO</name>